<dbReference type="EMBL" id="JACHHN010000001">
    <property type="protein sequence ID" value="MBB5189561.1"/>
    <property type="molecule type" value="Genomic_DNA"/>
</dbReference>
<evidence type="ECO:0000256" key="9">
    <source>
        <dbReference type="SAM" id="MobiDB-lite"/>
    </source>
</evidence>
<sequence length="269" mass="27545">MLDIVLVVALAWACAGLFWQLFAPHSPQVRLMPAVEAPRSAQMQWAGARTWFGSGTQDAGESALSAQLIAVIAGGDSYSAAIFTGLDASSPTAVRVGQDLRPGVRLARVERDHVELDEHGQTSKLMLQGASAPAAATPPAGGPAVGAAPPPPPAGQAGAIGGAISEGPSSTLTRGQLAAAMQSANISDWAKGITSAAGGGIQIDNPSQQPFAGPLGLQSGDVLKSINGANLTQNTDISSVYTAFSQQSQVQLVLLRHGSLLRMHYQIQP</sequence>
<dbReference type="InterPro" id="IPR024961">
    <property type="entry name" value="T2SS_GspC_N"/>
</dbReference>
<dbReference type="AlphaFoldDB" id="A0A840RB82"/>
<evidence type="ECO:0000313" key="12">
    <source>
        <dbReference type="Proteomes" id="UP000543030"/>
    </source>
</evidence>
<comment type="subcellular location">
    <subcellularLocation>
        <location evidence="1">Cell inner membrane</location>
    </subcellularLocation>
</comment>
<dbReference type="Gene3D" id="2.30.30.830">
    <property type="match status" value="1"/>
</dbReference>
<keyword evidence="12" id="KW-1185">Reference proteome</keyword>
<dbReference type="Pfam" id="PF11356">
    <property type="entry name" value="T2SSC"/>
    <property type="match status" value="1"/>
</dbReference>
<evidence type="ECO:0000256" key="4">
    <source>
        <dbReference type="ARBA" id="ARBA00022519"/>
    </source>
</evidence>
<evidence type="ECO:0000256" key="8">
    <source>
        <dbReference type="ARBA" id="ARBA00023136"/>
    </source>
</evidence>
<keyword evidence="6" id="KW-0653">Protein transport</keyword>
<keyword evidence="5" id="KW-0812">Transmembrane</keyword>
<dbReference type="Gene3D" id="2.30.42.10">
    <property type="match status" value="1"/>
</dbReference>
<evidence type="ECO:0000256" key="6">
    <source>
        <dbReference type="ARBA" id="ARBA00022927"/>
    </source>
</evidence>
<gene>
    <name evidence="11" type="ORF">HNQ50_000271</name>
</gene>
<accession>A0A840RB82</accession>
<comment type="caution">
    <text evidence="11">The sequence shown here is derived from an EMBL/GenBank/DDBJ whole genome shotgun (WGS) entry which is preliminary data.</text>
</comment>
<feature type="domain" description="Type II secretion system protein GspC N-terminal" evidence="10">
    <location>
        <begin position="5"/>
        <end position="127"/>
    </location>
</feature>
<evidence type="ECO:0000256" key="3">
    <source>
        <dbReference type="ARBA" id="ARBA00022475"/>
    </source>
</evidence>
<organism evidence="11 12">
    <name type="scientific">Silvimonas terrae</name>
    <dbReference type="NCBI Taxonomy" id="300266"/>
    <lineage>
        <taxon>Bacteria</taxon>
        <taxon>Pseudomonadati</taxon>
        <taxon>Pseudomonadota</taxon>
        <taxon>Betaproteobacteria</taxon>
        <taxon>Neisseriales</taxon>
        <taxon>Chitinibacteraceae</taxon>
        <taxon>Silvimonas</taxon>
    </lineage>
</organism>
<keyword evidence="7" id="KW-1133">Transmembrane helix</keyword>
<dbReference type="Proteomes" id="UP000543030">
    <property type="component" value="Unassembled WGS sequence"/>
</dbReference>
<reference evidence="11 12" key="1">
    <citation type="submission" date="2020-08" db="EMBL/GenBank/DDBJ databases">
        <title>Genomic Encyclopedia of Type Strains, Phase IV (KMG-IV): sequencing the most valuable type-strain genomes for metagenomic binning, comparative biology and taxonomic classification.</title>
        <authorList>
            <person name="Goeker M."/>
        </authorList>
    </citation>
    <scope>NUCLEOTIDE SEQUENCE [LARGE SCALE GENOMIC DNA]</scope>
    <source>
        <strain evidence="11 12">DSM 18233</strain>
    </source>
</reference>
<proteinExistence type="predicted"/>
<dbReference type="GO" id="GO:0005886">
    <property type="term" value="C:plasma membrane"/>
    <property type="evidence" value="ECO:0007669"/>
    <property type="project" value="UniProtKB-SubCell"/>
</dbReference>
<dbReference type="RefSeq" id="WP_184096781.1">
    <property type="nucleotide sequence ID" value="NZ_JACHHN010000001.1"/>
</dbReference>
<keyword evidence="8" id="KW-0472">Membrane</keyword>
<dbReference type="InterPro" id="IPR036034">
    <property type="entry name" value="PDZ_sf"/>
</dbReference>
<feature type="compositionally biased region" description="Low complexity" evidence="9">
    <location>
        <begin position="129"/>
        <end position="139"/>
    </location>
</feature>
<evidence type="ECO:0000313" key="11">
    <source>
        <dbReference type="EMBL" id="MBB5189561.1"/>
    </source>
</evidence>
<dbReference type="GO" id="GO:0015031">
    <property type="term" value="P:protein transport"/>
    <property type="evidence" value="ECO:0007669"/>
    <property type="project" value="UniProtKB-KW"/>
</dbReference>
<evidence type="ECO:0000256" key="1">
    <source>
        <dbReference type="ARBA" id="ARBA00004533"/>
    </source>
</evidence>
<evidence type="ECO:0000259" key="10">
    <source>
        <dbReference type="Pfam" id="PF11356"/>
    </source>
</evidence>
<keyword evidence="4" id="KW-0997">Cell inner membrane</keyword>
<keyword evidence="2" id="KW-0813">Transport</keyword>
<protein>
    <submittedName>
        <fullName evidence="11">Type II secretory pathway component PulC</fullName>
    </submittedName>
</protein>
<feature type="region of interest" description="Disordered" evidence="9">
    <location>
        <begin position="129"/>
        <end position="166"/>
    </location>
</feature>
<evidence type="ECO:0000256" key="7">
    <source>
        <dbReference type="ARBA" id="ARBA00022989"/>
    </source>
</evidence>
<evidence type="ECO:0000256" key="2">
    <source>
        <dbReference type="ARBA" id="ARBA00022448"/>
    </source>
</evidence>
<name>A0A840RB82_9NEIS</name>
<evidence type="ECO:0000256" key="5">
    <source>
        <dbReference type="ARBA" id="ARBA00022692"/>
    </source>
</evidence>
<dbReference type="SUPFAM" id="SSF50156">
    <property type="entry name" value="PDZ domain-like"/>
    <property type="match status" value="1"/>
</dbReference>
<keyword evidence="3" id="KW-1003">Cell membrane</keyword>